<comment type="caution">
    <text evidence="5">The sequence shown here is derived from an EMBL/GenBank/DDBJ whole genome shotgun (WGS) entry which is preliminary data.</text>
</comment>
<protein>
    <submittedName>
        <fullName evidence="5">Helix-turn-helix domain-containing protein</fullName>
    </submittedName>
</protein>
<organism evidence="5 6">
    <name type="scientific">Anaerotalea alkaliphila</name>
    <dbReference type="NCBI Taxonomy" id="2662126"/>
    <lineage>
        <taxon>Bacteria</taxon>
        <taxon>Bacillati</taxon>
        <taxon>Bacillota</taxon>
        <taxon>Clostridia</taxon>
        <taxon>Eubacteriales</taxon>
        <taxon>Anaerotalea</taxon>
    </lineage>
</organism>
<evidence type="ECO:0000256" key="2">
    <source>
        <dbReference type="ARBA" id="ARBA00023125"/>
    </source>
</evidence>
<dbReference type="GO" id="GO:0003700">
    <property type="term" value="F:DNA-binding transcription factor activity"/>
    <property type="evidence" value="ECO:0007669"/>
    <property type="project" value="InterPro"/>
</dbReference>
<proteinExistence type="predicted"/>
<reference evidence="5 6" key="1">
    <citation type="submission" date="2020-01" db="EMBL/GenBank/DDBJ databases">
        <title>Anaeroalcalibacter tamaniensis gen. nov., sp. nov., moderately halophilic strictly anaerobic fermenter bacterium from mud volcano of Taman peninsula.</title>
        <authorList>
            <person name="Frolova A."/>
            <person name="Merkel A.Y."/>
            <person name="Slobodkin A.I."/>
        </authorList>
    </citation>
    <scope>NUCLEOTIDE SEQUENCE [LARGE SCALE GENOMIC DNA]</scope>
    <source>
        <strain evidence="5 6">F-3ap</strain>
    </source>
</reference>
<dbReference type="Pfam" id="PF10114">
    <property type="entry name" value="PocR"/>
    <property type="match status" value="1"/>
</dbReference>
<gene>
    <name evidence="5" type="ORF">GXN74_01650</name>
</gene>
<dbReference type="PROSITE" id="PS01124">
    <property type="entry name" value="HTH_ARAC_FAMILY_2"/>
    <property type="match status" value="1"/>
</dbReference>
<keyword evidence="3" id="KW-0804">Transcription</keyword>
<keyword evidence="1" id="KW-0805">Transcription regulation</keyword>
<keyword evidence="6" id="KW-1185">Reference proteome</keyword>
<dbReference type="AlphaFoldDB" id="A0A7X5KN58"/>
<evidence type="ECO:0000259" key="4">
    <source>
        <dbReference type="PROSITE" id="PS01124"/>
    </source>
</evidence>
<dbReference type="Proteomes" id="UP000461585">
    <property type="component" value="Unassembled WGS sequence"/>
</dbReference>
<dbReference type="InterPro" id="IPR018771">
    <property type="entry name" value="PocR_dom"/>
</dbReference>
<dbReference type="Gene3D" id="1.10.10.60">
    <property type="entry name" value="Homeodomain-like"/>
    <property type="match status" value="2"/>
</dbReference>
<dbReference type="GO" id="GO:0043565">
    <property type="term" value="F:sequence-specific DNA binding"/>
    <property type="evidence" value="ECO:0007669"/>
    <property type="project" value="InterPro"/>
</dbReference>
<evidence type="ECO:0000256" key="1">
    <source>
        <dbReference type="ARBA" id="ARBA00023015"/>
    </source>
</evidence>
<dbReference type="EMBL" id="JAAEEH010000002">
    <property type="protein sequence ID" value="NDL66452.1"/>
    <property type="molecule type" value="Genomic_DNA"/>
</dbReference>
<feature type="domain" description="HTH araC/xylS-type" evidence="4">
    <location>
        <begin position="325"/>
        <end position="423"/>
    </location>
</feature>
<dbReference type="SUPFAM" id="SSF46689">
    <property type="entry name" value="Homeodomain-like"/>
    <property type="match status" value="2"/>
</dbReference>
<dbReference type="InterPro" id="IPR009057">
    <property type="entry name" value="Homeodomain-like_sf"/>
</dbReference>
<name>A0A7X5KN58_9FIRM</name>
<dbReference type="InterPro" id="IPR018062">
    <property type="entry name" value="HTH_AraC-typ_CS"/>
</dbReference>
<dbReference type="SMART" id="SM00342">
    <property type="entry name" value="HTH_ARAC"/>
    <property type="match status" value="1"/>
</dbReference>
<dbReference type="Pfam" id="PF12833">
    <property type="entry name" value="HTH_18"/>
    <property type="match status" value="1"/>
</dbReference>
<dbReference type="InterPro" id="IPR018060">
    <property type="entry name" value="HTH_AraC"/>
</dbReference>
<dbReference type="RefSeq" id="WP_162369173.1">
    <property type="nucleotide sequence ID" value="NZ_JAAEEH010000002.1"/>
</dbReference>
<dbReference type="InterPro" id="IPR020449">
    <property type="entry name" value="Tscrpt_reg_AraC-type_HTH"/>
</dbReference>
<accession>A0A7X5KN58</accession>
<dbReference type="PANTHER" id="PTHR43280:SF2">
    <property type="entry name" value="HTH-TYPE TRANSCRIPTIONAL REGULATOR EXSA"/>
    <property type="match status" value="1"/>
</dbReference>
<dbReference type="PANTHER" id="PTHR43280">
    <property type="entry name" value="ARAC-FAMILY TRANSCRIPTIONAL REGULATOR"/>
    <property type="match status" value="1"/>
</dbReference>
<keyword evidence="2" id="KW-0238">DNA-binding</keyword>
<evidence type="ECO:0000313" key="5">
    <source>
        <dbReference type="EMBL" id="NDL66452.1"/>
    </source>
</evidence>
<dbReference type="PROSITE" id="PS00041">
    <property type="entry name" value="HTH_ARAC_FAMILY_1"/>
    <property type="match status" value="1"/>
</dbReference>
<evidence type="ECO:0000313" key="6">
    <source>
        <dbReference type="Proteomes" id="UP000461585"/>
    </source>
</evidence>
<sequence length="426" mass="48742">MATDMENRSFADEEFALIRRNMDIFYRATDVNVLLVDELGNSCYQTREQEMYCCRINELTGERTPCNSAHLYAGKQSQELGEAYIFFCPAGLVHFTVALTIGGVFRGAIVAGPIQMDTPDPYVIENVVKVFHLPVGEKQFLQSKYAEIPVIPPDRTRYISELLYILAKDIAYEERDLFRKQRDFYQGQRILNENIQAHKEAAAGKQTYPIHLEKQLEEKIRIGDAVGARAILNELLGYIFFKHQGNQQTVTSMIVELVVVMSRAAVDGGASYEEVFRLNGGAYEAAFRAESTEALCNWLVEQLDRFIRLAFPIKTRNTEQINVIMKAVAYINENYHRELNLEEVASHVNLSPSYFSRFFGKETGMNFAQYLNLVRVEASKRHLLEGEASLSEIAVRMGFSDQSYYSKVFKKFEKISPGKYRKMHQA</sequence>
<evidence type="ECO:0000256" key="3">
    <source>
        <dbReference type="ARBA" id="ARBA00023163"/>
    </source>
</evidence>
<dbReference type="PRINTS" id="PR00032">
    <property type="entry name" value="HTHARAC"/>
</dbReference>